<feature type="transmembrane region" description="Helical" evidence="8">
    <location>
        <begin position="211"/>
        <end position="233"/>
    </location>
</feature>
<comment type="subcellular location">
    <subcellularLocation>
        <location evidence="1 8">Cell membrane</location>
        <topology evidence="1 8">Multi-pass membrane protein</topology>
    </subcellularLocation>
</comment>
<proteinExistence type="inferred from homology"/>
<reference evidence="10" key="1">
    <citation type="submission" date="2012-11" db="EMBL/GenBank/DDBJ databases">
        <authorList>
            <person name="Lucero-Rivera Y.E."/>
            <person name="Tovar-Ramirez D."/>
        </authorList>
    </citation>
    <scope>NUCLEOTIDE SEQUENCE [LARGE SCALE GENOMIC DNA]</scope>
    <source>
        <strain evidence="10">Araruama</strain>
    </source>
</reference>
<keyword evidence="4 8" id="KW-1003">Cell membrane</keyword>
<evidence type="ECO:0000256" key="4">
    <source>
        <dbReference type="ARBA" id="ARBA00022475"/>
    </source>
</evidence>
<keyword evidence="6 8" id="KW-1133">Transmembrane helix</keyword>
<dbReference type="InterPro" id="IPR052017">
    <property type="entry name" value="TSUP"/>
</dbReference>
<feature type="transmembrane region" description="Helical" evidence="8">
    <location>
        <begin position="92"/>
        <end position="113"/>
    </location>
</feature>
<sequence length="333" mass="35143">MEEIDSMLKTLINVIGGRLFLLMAMLLSCPAIAAATETLVDPAISQKPWWFWPLVLFVFCLILGVLAVMAGVGGGVLYVPLVSGFFPFHIDFVRGMGLMVALAGALAAGPGLLKRNLANLRLALPVALIASTCSIAGAMLGLYLSALNPDIIQACLGGTIIGIALLLLLSKNTEKPVVEKQDAIGMALGIQGIYWDDGAQESVEWKTHRTLLGMFMFIIIGILAGLFGLGAGWANVPVFNLLMGVPLKVSVATSKFLLSITDTSAAWIYLNRGCVIPLLAVPSIVGLMLGSFLGVRILAVAKPKIIRYMVIGVLFFAGFKALDKGLGIGLMGG</sequence>
<evidence type="ECO:0000256" key="6">
    <source>
        <dbReference type="ARBA" id="ARBA00022989"/>
    </source>
</evidence>
<evidence type="ECO:0000256" key="8">
    <source>
        <dbReference type="RuleBase" id="RU363041"/>
    </source>
</evidence>
<feature type="transmembrane region" description="Helical" evidence="8">
    <location>
        <begin position="20"/>
        <end position="40"/>
    </location>
</feature>
<accession>A0A1V1PHX8</accession>
<dbReference type="EMBL" id="ATBP01000008">
    <property type="protein sequence ID" value="ETR74416.1"/>
    <property type="molecule type" value="Genomic_DNA"/>
</dbReference>
<dbReference type="PANTHER" id="PTHR30269">
    <property type="entry name" value="TRANSMEMBRANE PROTEIN YFCA"/>
    <property type="match status" value="1"/>
</dbReference>
<name>A0A1V1PHX8_9BACT</name>
<evidence type="ECO:0000313" key="10">
    <source>
        <dbReference type="Proteomes" id="UP000189670"/>
    </source>
</evidence>
<protein>
    <recommendedName>
        <fullName evidence="8">Probable membrane transporter protein</fullName>
    </recommendedName>
</protein>
<organism evidence="9 10">
    <name type="scientific">Candidatus Magnetoglobus multicellularis str. Araruama</name>
    <dbReference type="NCBI Taxonomy" id="890399"/>
    <lineage>
        <taxon>Bacteria</taxon>
        <taxon>Pseudomonadati</taxon>
        <taxon>Thermodesulfobacteriota</taxon>
        <taxon>Desulfobacteria</taxon>
        <taxon>Desulfobacterales</taxon>
        <taxon>Desulfobacteraceae</taxon>
        <taxon>Candidatus Magnetoglobus</taxon>
    </lineage>
</organism>
<dbReference type="AlphaFoldDB" id="A0A1V1PHX8"/>
<dbReference type="InterPro" id="IPR002781">
    <property type="entry name" value="TM_pro_TauE-like"/>
</dbReference>
<evidence type="ECO:0000256" key="2">
    <source>
        <dbReference type="ARBA" id="ARBA00009142"/>
    </source>
</evidence>
<comment type="caution">
    <text evidence="9">The sequence shown here is derived from an EMBL/GenBank/DDBJ whole genome shotgun (WGS) entry which is preliminary data.</text>
</comment>
<evidence type="ECO:0000256" key="1">
    <source>
        <dbReference type="ARBA" id="ARBA00004651"/>
    </source>
</evidence>
<dbReference type="Proteomes" id="UP000189670">
    <property type="component" value="Unassembled WGS sequence"/>
</dbReference>
<feature type="transmembrane region" description="Helical" evidence="8">
    <location>
        <begin position="49"/>
        <end position="72"/>
    </location>
</feature>
<dbReference type="Pfam" id="PF01925">
    <property type="entry name" value="TauE"/>
    <property type="match status" value="1"/>
</dbReference>
<evidence type="ECO:0000313" key="9">
    <source>
        <dbReference type="EMBL" id="ETR74416.1"/>
    </source>
</evidence>
<feature type="transmembrane region" description="Helical" evidence="8">
    <location>
        <begin position="305"/>
        <end position="322"/>
    </location>
</feature>
<feature type="transmembrane region" description="Helical" evidence="8">
    <location>
        <begin position="122"/>
        <end position="145"/>
    </location>
</feature>
<keyword evidence="3" id="KW-0813">Transport</keyword>
<evidence type="ECO:0000256" key="7">
    <source>
        <dbReference type="ARBA" id="ARBA00023136"/>
    </source>
</evidence>
<evidence type="ECO:0000256" key="3">
    <source>
        <dbReference type="ARBA" id="ARBA00022448"/>
    </source>
</evidence>
<feature type="transmembrane region" description="Helical" evidence="8">
    <location>
        <begin position="151"/>
        <end position="170"/>
    </location>
</feature>
<keyword evidence="5 8" id="KW-0812">Transmembrane</keyword>
<evidence type="ECO:0000256" key="5">
    <source>
        <dbReference type="ARBA" id="ARBA00022692"/>
    </source>
</evidence>
<comment type="similarity">
    <text evidence="2 8">Belongs to the 4-toluene sulfonate uptake permease (TSUP) (TC 2.A.102) family.</text>
</comment>
<gene>
    <name evidence="9" type="ORF">OMM_06343</name>
</gene>
<feature type="transmembrane region" description="Helical" evidence="8">
    <location>
        <begin position="278"/>
        <end position="299"/>
    </location>
</feature>
<keyword evidence="7 8" id="KW-0472">Membrane</keyword>
<dbReference type="PANTHER" id="PTHR30269:SF23">
    <property type="entry name" value="MEMBRANE TRANSPORTER PROTEIN YDHB-RELATED"/>
    <property type="match status" value="1"/>
</dbReference>
<dbReference type="GO" id="GO:0005886">
    <property type="term" value="C:plasma membrane"/>
    <property type="evidence" value="ECO:0007669"/>
    <property type="project" value="UniProtKB-SubCell"/>
</dbReference>